<dbReference type="Pfam" id="PF06859">
    <property type="entry name" value="Bin3"/>
    <property type="match status" value="1"/>
</dbReference>
<keyword evidence="3 6" id="KW-0808">Transferase</keyword>
<dbReference type="Pfam" id="PF13649">
    <property type="entry name" value="Methyltransf_25"/>
    <property type="match status" value="1"/>
</dbReference>
<evidence type="ECO:0000256" key="6">
    <source>
        <dbReference type="RuleBase" id="RU367087"/>
    </source>
</evidence>
<protein>
    <recommendedName>
        <fullName evidence="6">RNA methyltransferase</fullName>
        <ecNumber evidence="6">2.1.1.-</ecNumber>
    </recommendedName>
</protein>
<comment type="similarity">
    <text evidence="1 6">Belongs to the methyltransferase superfamily.</text>
</comment>
<gene>
    <name evidence="9" type="ORF">LARSCL_LOCUS9016</name>
</gene>
<comment type="caution">
    <text evidence="9">The sequence shown here is derived from an EMBL/GenBank/DDBJ whole genome shotgun (WGS) entry which is preliminary data.</text>
</comment>
<keyword evidence="4 5" id="KW-0949">S-adenosyl-L-methionine</keyword>
<keyword evidence="2 6" id="KW-0489">Methyltransferase</keyword>
<feature type="domain" description="Bin3-type SAM" evidence="8">
    <location>
        <begin position="322"/>
        <end position="553"/>
    </location>
</feature>
<evidence type="ECO:0000256" key="4">
    <source>
        <dbReference type="ARBA" id="ARBA00022691"/>
    </source>
</evidence>
<reference evidence="9 10" key="1">
    <citation type="submission" date="2024-04" db="EMBL/GenBank/DDBJ databases">
        <authorList>
            <person name="Rising A."/>
            <person name="Reimegard J."/>
            <person name="Sonavane S."/>
            <person name="Akerstrom W."/>
            <person name="Nylinder S."/>
            <person name="Hedman E."/>
            <person name="Kallberg Y."/>
        </authorList>
    </citation>
    <scope>NUCLEOTIDE SEQUENCE [LARGE SCALE GENOMIC DNA]</scope>
</reference>
<dbReference type="GO" id="GO:0040031">
    <property type="term" value="P:snRNA modification"/>
    <property type="evidence" value="ECO:0007669"/>
    <property type="project" value="TreeGrafter"/>
</dbReference>
<feature type="region of interest" description="Disordered" evidence="7">
    <location>
        <begin position="174"/>
        <end position="290"/>
    </location>
</feature>
<feature type="compositionally biased region" description="Basic and acidic residues" evidence="7">
    <location>
        <begin position="217"/>
        <end position="238"/>
    </location>
</feature>
<dbReference type="SUPFAM" id="SSF53335">
    <property type="entry name" value="S-adenosyl-L-methionine-dependent methyltransferases"/>
    <property type="match status" value="1"/>
</dbReference>
<dbReference type="CDD" id="cd02440">
    <property type="entry name" value="AdoMet_MTases"/>
    <property type="match status" value="1"/>
</dbReference>
<dbReference type="InterPro" id="IPR041698">
    <property type="entry name" value="Methyltransf_25"/>
</dbReference>
<feature type="compositionally biased region" description="Basic residues" evidence="7">
    <location>
        <begin position="174"/>
        <end position="183"/>
    </location>
</feature>
<dbReference type="InterPro" id="IPR024160">
    <property type="entry name" value="BIN3_SAM-bd_dom"/>
</dbReference>
<dbReference type="Gene3D" id="3.40.50.150">
    <property type="entry name" value="Vaccinia Virus protein VP39"/>
    <property type="match status" value="1"/>
</dbReference>
<evidence type="ECO:0000256" key="3">
    <source>
        <dbReference type="ARBA" id="ARBA00022679"/>
    </source>
</evidence>
<dbReference type="GO" id="GO:0008171">
    <property type="term" value="F:O-methyltransferase activity"/>
    <property type="evidence" value="ECO:0007669"/>
    <property type="project" value="UniProtKB-UniRule"/>
</dbReference>
<sequence>MPSSPIHKFPLSDDSANNSLECTTNIAINCEEKETANEMKKLTKCRLNQGHALLRKQVQRPIILHATKGFGRRRYTFSGHQDHKLFYKKRRRFTSIALPTKFLLGGNRNDPLNLSSLQDEKINQQLNAFSPASSPMPLPNWRTQVQVVIPQNIYDPLNLNSGEDIEFNLLSSKPRKRRRHRKGKKEDENLDDVNHISPTEEVPPSNVSTSCHVSRVSIDDPIGKDKNSSRSELSDDQNKIVSPVVPQGSPVKTFKKSVSRSISREAEEKSSKLNQLHRHTSPKSRDRQNDTVKFRVNAAKFCYGNHAAKIANWNFGDDFGTDPRIRYFDQDMFKDADVLDIGCNTGQITLHIAKHWHPRKVVGIDIDKKLINKAQRKLRLYLSETVAQGDDFPDSMAVMYGPLSKLVVSKSKAERDFPNNVNFFEANYVPANEDYLETQKPEFDTILCLRVTKWIHLNFGDEGLKMAFKRMFAQLRNGGRLILEYQPWFTYSASKRITPAIYETYQGLEMRPDSFCEYLITEVGFSSCRLIGRAYNCTKAYRQEIFLLTKGSSPSPIPFNYPVWFPSEEMFSEQPGEQDRELSSFDEEPHHHNELLNFEDAHSSSYVEEMDSNISE</sequence>
<proteinExistence type="inferred from homology"/>
<dbReference type="InterPro" id="IPR029063">
    <property type="entry name" value="SAM-dependent_MTases_sf"/>
</dbReference>
<dbReference type="GO" id="GO:0008173">
    <property type="term" value="F:RNA methyltransferase activity"/>
    <property type="evidence" value="ECO:0007669"/>
    <property type="project" value="UniProtKB-UniRule"/>
</dbReference>
<evidence type="ECO:0000313" key="10">
    <source>
        <dbReference type="Proteomes" id="UP001497382"/>
    </source>
</evidence>
<name>A0AAV1ZZ17_9ARAC</name>
<evidence type="ECO:0000259" key="8">
    <source>
        <dbReference type="PROSITE" id="PS51515"/>
    </source>
</evidence>
<dbReference type="InterPro" id="IPR010675">
    <property type="entry name" value="Bin3_C"/>
</dbReference>
<dbReference type="AlphaFoldDB" id="A0AAV1ZZ17"/>
<evidence type="ECO:0000256" key="1">
    <source>
        <dbReference type="ARBA" id="ARBA00008361"/>
    </source>
</evidence>
<evidence type="ECO:0000256" key="2">
    <source>
        <dbReference type="ARBA" id="ARBA00022603"/>
    </source>
</evidence>
<evidence type="ECO:0000256" key="5">
    <source>
        <dbReference type="PROSITE-ProRule" id="PRU00848"/>
    </source>
</evidence>
<dbReference type="EMBL" id="CAXIEN010000098">
    <property type="protein sequence ID" value="CAL1277093.1"/>
    <property type="molecule type" value="Genomic_DNA"/>
</dbReference>
<dbReference type="Proteomes" id="UP001497382">
    <property type="component" value="Unassembled WGS sequence"/>
</dbReference>
<dbReference type="PANTHER" id="PTHR12315">
    <property type="entry name" value="BICOID-INTERACTING PROTEIN RELATED"/>
    <property type="match status" value="1"/>
</dbReference>
<accession>A0AAV1ZZ17</accession>
<evidence type="ECO:0000256" key="7">
    <source>
        <dbReference type="SAM" id="MobiDB-lite"/>
    </source>
</evidence>
<feature type="compositionally biased region" description="Basic and acidic residues" evidence="7">
    <location>
        <begin position="262"/>
        <end position="271"/>
    </location>
</feature>
<dbReference type="PROSITE" id="PS51515">
    <property type="entry name" value="BIN3_SAM"/>
    <property type="match status" value="1"/>
</dbReference>
<evidence type="ECO:0000313" key="9">
    <source>
        <dbReference type="EMBL" id="CAL1277093.1"/>
    </source>
</evidence>
<keyword evidence="10" id="KW-1185">Reference proteome</keyword>
<dbReference type="InterPro" id="IPR039772">
    <property type="entry name" value="Bin3-like"/>
</dbReference>
<dbReference type="GO" id="GO:0032259">
    <property type="term" value="P:methylation"/>
    <property type="evidence" value="ECO:0007669"/>
    <property type="project" value="UniProtKB-KW"/>
</dbReference>
<dbReference type="PANTHER" id="PTHR12315:SF0">
    <property type="entry name" value="7SK SNRNA METHYLPHOSPHATE CAPPING ENZYME"/>
    <property type="match status" value="1"/>
</dbReference>
<dbReference type="GO" id="GO:0017069">
    <property type="term" value="F:snRNA binding"/>
    <property type="evidence" value="ECO:0007669"/>
    <property type="project" value="TreeGrafter"/>
</dbReference>
<dbReference type="EC" id="2.1.1.-" evidence="6"/>
<organism evidence="9 10">
    <name type="scientific">Larinioides sclopetarius</name>
    <dbReference type="NCBI Taxonomy" id="280406"/>
    <lineage>
        <taxon>Eukaryota</taxon>
        <taxon>Metazoa</taxon>
        <taxon>Ecdysozoa</taxon>
        <taxon>Arthropoda</taxon>
        <taxon>Chelicerata</taxon>
        <taxon>Arachnida</taxon>
        <taxon>Araneae</taxon>
        <taxon>Araneomorphae</taxon>
        <taxon>Entelegynae</taxon>
        <taxon>Araneoidea</taxon>
        <taxon>Araneidae</taxon>
        <taxon>Larinioides</taxon>
    </lineage>
</organism>